<feature type="transmembrane region" description="Helical" evidence="1">
    <location>
        <begin position="115"/>
        <end position="132"/>
    </location>
</feature>
<name>A0A5C6V696_9BURK</name>
<dbReference type="Proteomes" id="UP000321776">
    <property type="component" value="Unassembled WGS sequence"/>
</dbReference>
<evidence type="ECO:0000313" key="5">
    <source>
        <dbReference type="Proteomes" id="UP001481677"/>
    </source>
</evidence>
<protein>
    <submittedName>
        <fullName evidence="3">Uncharacterized protein</fullName>
    </submittedName>
</protein>
<dbReference type="RefSeq" id="WP_028364359.1">
    <property type="nucleotide sequence ID" value="NZ_JAZHFZ010000001.1"/>
</dbReference>
<evidence type="ECO:0000256" key="1">
    <source>
        <dbReference type="SAM" id="Phobius"/>
    </source>
</evidence>
<reference evidence="3 4" key="1">
    <citation type="journal article" date="2018" name="Int. J. Syst. Evol. Microbiol.">
        <title>Paraburkholderia azotifigens sp. nov., a nitrogen-fixing bacterium isolated from paddy soil.</title>
        <authorList>
            <person name="Choi G.M."/>
            <person name="Im W.T."/>
        </authorList>
    </citation>
    <scope>NUCLEOTIDE SEQUENCE [LARGE SCALE GENOMIC DNA]</scope>
    <source>
        <strain evidence="3 4">NF 2-5-3</strain>
    </source>
</reference>
<keyword evidence="5" id="KW-1185">Reference proteome</keyword>
<reference evidence="3" key="2">
    <citation type="submission" date="2019-08" db="EMBL/GenBank/DDBJ databases">
        <authorList>
            <person name="Im W.-T."/>
        </authorList>
    </citation>
    <scope>NUCLEOTIDE SEQUENCE</scope>
    <source>
        <strain evidence="3">NF 2-5-3</strain>
    </source>
</reference>
<comment type="caution">
    <text evidence="3">The sequence shown here is derived from an EMBL/GenBank/DDBJ whole genome shotgun (WGS) entry which is preliminary data.</text>
</comment>
<accession>A0A5C6V696</accession>
<feature type="transmembrane region" description="Helical" evidence="1">
    <location>
        <begin position="55"/>
        <end position="77"/>
    </location>
</feature>
<organism evidence="3 4">
    <name type="scientific">Paraburkholderia azotifigens</name>
    <dbReference type="NCBI Taxonomy" id="2057004"/>
    <lineage>
        <taxon>Bacteria</taxon>
        <taxon>Pseudomonadati</taxon>
        <taxon>Pseudomonadota</taxon>
        <taxon>Betaproteobacteria</taxon>
        <taxon>Burkholderiales</taxon>
        <taxon>Burkholderiaceae</taxon>
        <taxon>Paraburkholderia</taxon>
    </lineage>
</organism>
<evidence type="ECO:0000313" key="2">
    <source>
        <dbReference type="EMBL" id="MEM5338220.1"/>
    </source>
</evidence>
<reference evidence="2 5" key="3">
    <citation type="submission" date="2024-01" db="EMBL/GenBank/DDBJ databases">
        <title>The diversity of rhizobia nodulating Mimosa spp. in eleven states of Brazil covering several biomes is determined by host plant, location, and edaphic factors.</title>
        <authorList>
            <person name="Rouws L."/>
            <person name="Barauna A."/>
            <person name="Beukes C."/>
            <person name="De Faria S.M."/>
            <person name="Gross E."/>
            <person name="Dos Reis Junior F.B."/>
            <person name="Simon M."/>
            <person name="Maluk M."/>
            <person name="Odee D.W."/>
            <person name="Kenicer G."/>
            <person name="Young J.P.W."/>
            <person name="Reis V.M."/>
            <person name="Zilli J."/>
            <person name="James E.K."/>
        </authorList>
    </citation>
    <scope>NUCLEOTIDE SEQUENCE [LARGE SCALE GENOMIC DNA]</scope>
    <source>
        <strain evidence="2 5">JPY530</strain>
    </source>
</reference>
<feature type="transmembrane region" description="Helical" evidence="1">
    <location>
        <begin position="83"/>
        <end position="103"/>
    </location>
</feature>
<sequence>MEKSAFDLGLIAAENGGDEAINPFPVSSEEWRDWYEGFRCVCHADMQARRDLQRFYLTPPVAIFTLALAALIDIVFMHERLGLARLLPADFVPVGCAIAALLLAATTALAARLRVWIDVFYVAGMLAPIAFVPRVDPAALHHEWFRYVIAGAFILAPLIACLMLVGDVKCRYRVSATKAARQARTFRHDVQRQYFE</sequence>
<keyword evidence="1" id="KW-0812">Transmembrane</keyword>
<keyword evidence="1" id="KW-1133">Transmembrane helix</keyword>
<gene>
    <name evidence="3" type="ORF">FRZ40_33845</name>
    <name evidence="2" type="ORF">V4C56_01110</name>
</gene>
<evidence type="ECO:0000313" key="4">
    <source>
        <dbReference type="Proteomes" id="UP000321776"/>
    </source>
</evidence>
<proteinExistence type="predicted"/>
<dbReference type="EMBL" id="JAZHGA010000001">
    <property type="protein sequence ID" value="MEM5338220.1"/>
    <property type="molecule type" value="Genomic_DNA"/>
</dbReference>
<dbReference type="Proteomes" id="UP001481677">
    <property type="component" value="Unassembled WGS sequence"/>
</dbReference>
<evidence type="ECO:0000313" key="3">
    <source>
        <dbReference type="EMBL" id="TXC79378.1"/>
    </source>
</evidence>
<keyword evidence="1" id="KW-0472">Membrane</keyword>
<dbReference type="EMBL" id="VOQS01000005">
    <property type="protein sequence ID" value="TXC79378.1"/>
    <property type="molecule type" value="Genomic_DNA"/>
</dbReference>
<dbReference type="AlphaFoldDB" id="A0A5C6V696"/>
<feature type="transmembrane region" description="Helical" evidence="1">
    <location>
        <begin position="144"/>
        <end position="165"/>
    </location>
</feature>